<protein>
    <submittedName>
        <fullName evidence="1">Uncharacterized protein</fullName>
    </submittedName>
</protein>
<keyword evidence="2" id="KW-1185">Reference proteome</keyword>
<organism evidence="1 2">
    <name type="scientific">Rivibacter subsaxonicus</name>
    <dbReference type="NCBI Taxonomy" id="457575"/>
    <lineage>
        <taxon>Bacteria</taxon>
        <taxon>Pseudomonadati</taxon>
        <taxon>Pseudomonadota</taxon>
        <taxon>Betaproteobacteria</taxon>
        <taxon>Burkholderiales</taxon>
        <taxon>Rivibacter</taxon>
    </lineage>
</organism>
<name>A0A4Q7VWR6_9BURK</name>
<comment type="caution">
    <text evidence="1">The sequence shown here is derived from an EMBL/GenBank/DDBJ whole genome shotgun (WGS) entry which is preliminary data.</text>
</comment>
<dbReference type="EMBL" id="SHKP01000005">
    <property type="protein sequence ID" value="RZU01073.1"/>
    <property type="molecule type" value="Genomic_DNA"/>
</dbReference>
<dbReference type="RefSeq" id="WP_207225050.1">
    <property type="nucleotide sequence ID" value="NZ_SHKP01000005.1"/>
</dbReference>
<dbReference type="AlphaFoldDB" id="A0A4Q7VWR6"/>
<evidence type="ECO:0000313" key="2">
    <source>
        <dbReference type="Proteomes" id="UP000293671"/>
    </source>
</evidence>
<evidence type="ECO:0000313" key="1">
    <source>
        <dbReference type="EMBL" id="RZU01073.1"/>
    </source>
</evidence>
<proteinExistence type="predicted"/>
<accession>A0A4Q7VWR6</accession>
<sequence>MATKPQRVGILALVLALVLVPTPSVAIAPVVLVLVKQIAQQAATSMVKDMLLSSLSGMGCKGIALSNAIAAFDVRAGAGGMGGVLGALGGGLPKLPTGLPGLPGLPGTSPGLPGMGGMPGLPAGLGALPNMPAGAGLVLGGLPSLPGGVPPEMAAKLAAMVPGGGAGMPAGMTLDPEQMAMMARMQQAMSQPLSPPETLATIDELFELGFLPKSMQAELKECMVLVPAAIPALGMGMGMLRPVIPQLRQAREELHALSPAEQDEVAAMLAQELRELPADQRAALMETIESGFFPPAVGAGVKARVGAN</sequence>
<dbReference type="Proteomes" id="UP000293671">
    <property type="component" value="Unassembled WGS sequence"/>
</dbReference>
<gene>
    <name evidence="1" type="ORF">EV670_1787</name>
</gene>
<reference evidence="1 2" key="1">
    <citation type="submission" date="2019-02" db="EMBL/GenBank/DDBJ databases">
        <title>Genomic Encyclopedia of Type Strains, Phase IV (KMG-IV): sequencing the most valuable type-strain genomes for metagenomic binning, comparative biology and taxonomic classification.</title>
        <authorList>
            <person name="Goeker M."/>
        </authorList>
    </citation>
    <scope>NUCLEOTIDE SEQUENCE [LARGE SCALE GENOMIC DNA]</scope>
    <source>
        <strain evidence="1 2">DSM 19570</strain>
    </source>
</reference>